<dbReference type="EMBL" id="SPLM01000004">
    <property type="protein sequence ID" value="TMW67692.1"/>
    <property type="molecule type" value="Genomic_DNA"/>
</dbReference>
<evidence type="ECO:0000256" key="1">
    <source>
        <dbReference type="SAM" id="MobiDB-lite"/>
    </source>
</evidence>
<name>A0A8K1CS23_PYTOL</name>
<evidence type="ECO:0000313" key="2">
    <source>
        <dbReference type="EMBL" id="TMW67692.1"/>
    </source>
</evidence>
<reference evidence="2" key="1">
    <citation type="submission" date="2019-03" db="EMBL/GenBank/DDBJ databases">
        <title>Long read genome sequence of the mycoparasitic Pythium oligandrum ATCC 38472 isolated from sugarbeet rhizosphere.</title>
        <authorList>
            <person name="Gaulin E."/>
        </authorList>
    </citation>
    <scope>NUCLEOTIDE SEQUENCE</scope>
    <source>
        <strain evidence="2">ATCC 38472_TT</strain>
    </source>
</reference>
<protein>
    <submittedName>
        <fullName evidence="2">Uncharacterized protein</fullName>
    </submittedName>
</protein>
<feature type="region of interest" description="Disordered" evidence="1">
    <location>
        <begin position="282"/>
        <end position="307"/>
    </location>
</feature>
<comment type="caution">
    <text evidence="2">The sequence shown here is derived from an EMBL/GenBank/DDBJ whole genome shotgun (WGS) entry which is preliminary data.</text>
</comment>
<feature type="region of interest" description="Disordered" evidence="1">
    <location>
        <begin position="38"/>
        <end position="90"/>
    </location>
</feature>
<sequence>MAKKGKRGGGGSGGGHGARAAPSTMGGLVVVNPALLHSMVTASKPQQAKKTDKNSGKKRGPSDPETPTDNKKSKKKRVMPKEDTKQVVSNGSAVGHVQVLTMQREDQLLAGLYWLLLTRENPRSSVVALPNTHQTLSAPQVAGVLKALGFQALAVHNKMANTQRKQSIDRLRSNPHDDKCVLVTTEHFLASSTCVKADLLAVCLDMARVNASASKFARTIALGATTNATSTQTFEPSPSPAALQQLQARLKLATQIVTITQKLGQSHTDDADGKWAAKLAKGADLEDEEDDDMAHKKKKKATKKALTPDEQRLQALSEKLVVLLAKRIDATGSTSTKQQDASAKASDDAQHRTEKLKLLGITTMSAAVGSSVTDERLSAQTQWLDTAPGAQFGGDWKGEIRHGASKDATSLALREHYCSCRKKKPTSSTHLQRWRPNDQPSDHEQWGGAYGKVCGHNEVVMQHLRPFFPQEVLNSRVCSKRHPAPGNQGFDGCLEFLRLACLDGRQALTVWDAEQFLFLTPDGRVLGVKKLPLLQLPLAGLQCLLQALRHWTLACRGQTSPNALLASIRLMCQLGNGDVTSPRLADAKVVKRVLAFAVGGSQRVWKQITRLSPLDTDELYHKET</sequence>
<evidence type="ECO:0000313" key="3">
    <source>
        <dbReference type="Proteomes" id="UP000794436"/>
    </source>
</evidence>
<keyword evidence="3" id="KW-1185">Reference proteome</keyword>
<feature type="compositionally biased region" description="Gly residues" evidence="1">
    <location>
        <begin position="8"/>
        <end position="17"/>
    </location>
</feature>
<organism evidence="2 3">
    <name type="scientific">Pythium oligandrum</name>
    <name type="common">Mycoparasitic fungus</name>
    <dbReference type="NCBI Taxonomy" id="41045"/>
    <lineage>
        <taxon>Eukaryota</taxon>
        <taxon>Sar</taxon>
        <taxon>Stramenopiles</taxon>
        <taxon>Oomycota</taxon>
        <taxon>Peronosporomycetes</taxon>
        <taxon>Pythiales</taxon>
        <taxon>Pythiaceae</taxon>
        <taxon>Pythium</taxon>
    </lineage>
</organism>
<accession>A0A8K1CS23</accession>
<dbReference type="OrthoDB" id="77711at2759"/>
<proteinExistence type="predicted"/>
<gene>
    <name evidence="2" type="ORF">Poli38472_011312</name>
</gene>
<feature type="region of interest" description="Disordered" evidence="1">
    <location>
        <begin position="1"/>
        <end position="24"/>
    </location>
</feature>
<dbReference type="AlphaFoldDB" id="A0A8K1CS23"/>
<dbReference type="Proteomes" id="UP000794436">
    <property type="component" value="Unassembled WGS sequence"/>
</dbReference>